<evidence type="ECO:0000256" key="1">
    <source>
        <dbReference type="ARBA" id="ARBA00004429"/>
    </source>
</evidence>
<feature type="transmembrane region" description="Helical" evidence="7">
    <location>
        <begin position="31"/>
        <end position="49"/>
    </location>
</feature>
<evidence type="ECO:0000313" key="9">
    <source>
        <dbReference type="EMBL" id="SVD75145.1"/>
    </source>
</evidence>
<evidence type="ECO:0000256" key="2">
    <source>
        <dbReference type="ARBA" id="ARBA00022475"/>
    </source>
</evidence>
<dbReference type="InterPro" id="IPR010656">
    <property type="entry name" value="DctM"/>
</dbReference>
<dbReference type="Pfam" id="PF06808">
    <property type="entry name" value="DctM"/>
    <property type="match status" value="1"/>
</dbReference>
<keyword evidence="5 7" id="KW-1133">Transmembrane helix</keyword>
<dbReference type="InterPro" id="IPR004681">
    <property type="entry name" value="TRAP_DctM"/>
</dbReference>
<evidence type="ECO:0000256" key="3">
    <source>
        <dbReference type="ARBA" id="ARBA00022519"/>
    </source>
</evidence>
<keyword evidence="2" id="KW-1003">Cell membrane</keyword>
<sequence length="130" mass="13276">MSDFEIGVTGFGVLLLLLAVRIPIGVAMISVGMVGYVTIAGPVALLSYLKTETYWRFTSDILSVVPLFILMGQFAAKAGLSQALFNAANVWLGHHRGGVAMAAVGGCAGFGAITGSSLATAATMGQVALP</sequence>
<evidence type="ECO:0000256" key="6">
    <source>
        <dbReference type="ARBA" id="ARBA00023136"/>
    </source>
</evidence>
<gene>
    <name evidence="9" type="ORF">METZ01_LOCUS427999</name>
</gene>
<evidence type="ECO:0000256" key="7">
    <source>
        <dbReference type="SAM" id="Phobius"/>
    </source>
</evidence>
<protein>
    <recommendedName>
        <fullName evidence="8">TRAP C4-dicarboxylate transport system permease DctM subunit domain-containing protein</fullName>
    </recommendedName>
</protein>
<evidence type="ECO:0000256" key="5">
    <source>
        <dbReference type="ARBA" id="ARBA00022989"/>
    </source>
</evidence>
<feature type="non-terminal residue" evidence="9">
    <location>
        <position position="130"/>
    </location>
</feature>
<evidence type="ECO:0000259" key="8">
    <source>
        <dbReference type="Pfam" id="PF06808"/>
    </source>
</evidence>
<organism evidence="9">
    <name type="scientific">marine metagenome</name>
    <dbReference type="NCBI Taxonomy" id="408172"/>
    <lineage>
        <taxon>unclassified sequences</taxon>
        <taxon>metagenomes</taxon>
        <taxon>ecological metagenomes</taxon>
    </lineage>
</organism>
<keyword evidence="4 7" id="KW-0812">Transmembrane</keyword>
<dbReference type="GO" id="GO:0022857">
    <property type="term" value="F:transmembrane transporter activity"/>
    <property type="evidence" value="ECO:0007669"/>
    <property type="project" value="TreeGrafter"/>
</dbReference>
<dbReference type="EMBL" id="UINC01170881">
    <property type="protein sequence ID" value="SVD75145.1"/>
    <property type="molecule type" value="Genomic_DNA"/>
</dbReference>
<feature type="domain" description="TRAP C4-dicarboxylate transport system permease DctM subunit" evidence="8">
    <location>
        <begin position="11"/>
        <end position="130"/>
    </location>
</feature>
<evidence type="ECO:0000256" key="4">
    <source>
        <dbReference type="ARBA" id="ARBA00022692"/>
    </source>
</evidence>
<dbReference type="PANTHER" id="PTHR33362:SF5">
    <property type="entry name" value="C4-DICARBOXYLATE TRAP TRANSPORTER LARGE PERMEASE PROTEIN DCTM"/>
    <property type="match status" value="1"/>
</dbReference>
<feature type="transmembrane region" description="Helical" evidence="7">
    <location>
        <begin position="100"/>
        <end position="122"/>
    </location>
</feature>
<name>A0A382XWV9_9ZZZZ</name>
<dbReference type="GO" id="GO:0005886">
    <property type="term" value="C:plasma membrane"/>
    <property type="evidence" value="ECO:0007669"/>
    <property type="project" value="UniProtKB-SubCell"/>
</dbReference>
<accession>A0A382XWV9</accession>
<comment type="subcellular location">
    <subcellularLocation>
        <location evidence="1">Cell inner membrane</location>
        <topology evidence="1">Multi-pass membrane protein</topology>
    </subcellularLocation>
</comment>
<reference evidence="9" key="1">
    <citation type="submission" date="2018-05" db="EMBL/GenBank/DDBJ databases">
        <authorList>
            <person name="Lanie J.A."/>
            <person name="Ng W.-L."/>
            <person name="Kazmierczak K.M."/>
            <person name="Andrzejewski T.M."/>
            <person name="Davidsen T.M."/>
            <person name="Wayne K.J."/>
            <person name="Tettelin H."/>
            <person name="Glass J.I."/>
            <person name="Rusch D."/>
            <person name="Podicherti R."/>
            <person name="Tsui H.-C.T."/>
            <person name="Winkler M.E."/>
        </authorList>
    </citation>
    <scope>NUCLEOTIDE SEQUENCE</scope>
</reference>
<dbReference type="AlphaFoldDB" id="A0A382XWV9"/>
<keyword evidence="6 7" id="KW-0472">Membrane</keyword>
<feature type="transmembrane region" description="Helical" evidence="7">
    <location>
        <begin position="61"/>
        <end position="80"/>
    </location>
</feature>
<dbReference type="PANTHER" id="PTHR33362">
    <property type="entry name" value="SIALIC ACID TRAP TRANSPORTER PERMEASE PROTEIN SIAT-RELATED"/>
    <property type="match status" value="1"/>
</dbReference>
<keyword evidence="3" id="KW-0997">Cell inner membrane</keyword>
<proteinExistence type="predicted"/>